<protein>
    <submittedName>
        <fullName evidence="1">Uncharacterized protein</fullName>
    </submittedName>
</protein>
<keyword evidence="2" id="KW-1185">Reference proteome</keyword>
<name>A0A550BRM2_9AGAR</name>
<evidence type="ECO:0000313" key="1">
    <source>
        <dbReference type="EMBL" id="TRM55207.1"/>
    </source>
</evidence>
<organism evidence="1 2">
    <name type="scientific">Schizophyllum amplum</name>
    <dbReference type="NCBI Taxonomy" id="97359"/>
    <lineage>
        <taxon>Eukaryota</taxon>
        <taxon>Fungi</taxon>
        <taxon>Dikarya</taxon>
        <taxon>Basidiomycota</taxon>
        <taxon>Agaricomycotina</taxon>
        <taxon>Agaricomycetes</taxon>
        <taxon>Agaricomycetidae</taxon>
        <taxon>Agaricales</taxon>
        <taxon>Schizophyllaceae</taxon>
        <taxon>Schizophyllum</taxon>
    </lineage>
</organism>
<dbReference type="AlphaFoldDB" id="A0A550BRM2"/>
<accession>A0A550BRM2</accession>
<comment type="caution">
    <text evidence="1">The sequence shown here is derived from an EMBL/GenBank/DDBJ whole genome shotgun (WGS) entry which is preliminary data.</text>
</comment>
<dbReference type="EMBL" id="VDMD01000246">
    <property type="protein sequence ID" value="TRM55207.1"/>
    <property type="molecule type" value="Genomic_DNA"/>
</dbReference>
<reference evidence="1 2" key="1">
    <citation type="journal article" date="2019" name="New Phytol.">
        <title>Comparative genomics reveals unique wood-decay strategies and fruiting body development in the Schizophyllaceae.</title>
        <authorList>
            <person name="Almasi E."/>
            <person name="Sahu N."/>
            <person name="Krizsan K."/>
            <person name="Balint B."/>
            <person name="Kovacs G.M."/>
            <person name="Kiss B."/>
            <person name="Cseklye J."/>
            <person name="Drula E."/>
            <person name="Henrissat B."/>
            <person name="Nagy I."/>
            <person name="Chovatia M."/>
            <person name="Adam C."/>
            <person name="LaButti K."/>
            <person name="Lipzen A."/>
            <person name="Riley R."/>
            <person name="Grigoriev I.V."/>
            <person name="Nagy L.G."/>
        </authorList>
    </citation>
    <scope>NUCLEOTIDE SEQUENCE [LARGE SCALE GENOMIC DNA]</scope>
    <source>
        <strain evidence="1 2">NL-1724</strain>
    </source>
</reference>
<proteinExistence type="predicted"/>
<gene>
    <name evidence="1" type="ORF">BD626DRAFT_579149</name>
</gene>
<sequence>MCLICPTAGCPDYELLSKVTVLGMTYTELLHACEEEEELWKKASGRIVTLNKMRTRWGDIYMEMLRNDEDAVDGLQHACSTETGRMATDEEEMAAGEGAGRAEQTYAELWEQYEAEKKALCERYLERGHLAVRMKNLAELCPEVFASGEGDDEEAEELEEEAEVEGMLLVPDIEECT</sequence>
<evidence type="ECO:0000313" key="2">
    <source>
        <dbReference type="Proteomes" id="UP000320762"/>
    </source>
</evidence>
<dbReference type="Proteomes" id="UP000320762">
    <property type="component" value="Unassembled WGS sequence"/>
</dbReference>